<dbReference type="Pfam" id="PF05685">
    <property type="entry name" value="Uma2"/>
    <property type="match status" value="1"/>
</dbReference>
<protein>
    <submittedName>
        <fullName evidence="2">Gll3812 protein</fullName>
    </submittedName>
</protein>
<gene>
    <name evidence="2" type="ordered locus">gll3812</name>
</gene>
<dbReference type="Proteomes" id="UP000000557">
    <property type="component" value="Chromosome"/>
</dbReference>
<feature type="domain" description="Putative restriction endonuclease" evidence="1">
    <location>
        <begin position="139"/>
        <end position="257"/>
    </location>
</feature>
<keyword evidence="3" id="KW-1185">Reference proteome</keyword>
<sequence length="496" mass="56255">METSQGFLVRTPSARRFCEQASGDWYYLKHLLYCKRDNTMSSELFDEYVEHGPENKLELIESRLVVGNSLLGSRLLLRQLLQGWSPAAAVALAPVQLWLQALKMRYGVTVGNDDIADLSLHNIGYELEDLRGGYRGDEHSHNGVRQYLNTSLFRVAREVGGNALGRDFAMRLGENGFTPDAMFFTGTGLNRLCNYYLNGPAELVIEVLRPGHEHADRVIKRNYYQAAGVPEYWIVDPRSRSVEFWSRRDGVYLSQFPDRDGLYRPGSVAGLAFRPEPLWQDANWYGGSLEELFFLEGSQQPFESIPHIQEGAGWGSLPFVPDLQLEPAPIGFDQYISWCPEAKFEYWEDRPQIGGAAGVRNLLGMLLATFGLVDVLNVLPPQSWIEALQERIAQEQQDTEHKAQWWHLVRQAAAMLRENFGIVRLGVIGDLVRSQPLNYWSDVTLVAWDAPQQREYEIYQALSGLGDSPQMRLLDAERGFKTAEEQQAIAEQLVPL</sequence>
<dbReference type="InParanoid" id="Q7NER6"/>
<reference evidence="2 3" key="1">
    <citation type="journal article" date="2003" name="DNA Res.">
        <title>Complete genome structure of Gloeobacter violaceus PCC 7421, a cyanobacterium that lacks thylakoids.</title>
        <authorList>
            <person name="Nakamura Y."/>
            <person name="Kaneko T."/>
            <person name="Sato S."/>
            <person name="Mimuro M."/>
            <person name="Miyashita H."/>
            <person name="Tsuchiya T."/>
            <person name="Sasamoto S."/>
            <person name="Watanabe A."/>
            <person name="Kawashima K."/>
            <person name="Kishida Y."/>
            <person name="Kiyokawa C."/>
            <person name="Kohara M."/>
            <person name="Matsumoto M."/>
            <person name="Matsuno A."/>
            <person name="Nakazaki N."/>
            <person name="Shimpo S."/>
            <person name="Takeuchi C."/>
            <person name="Yamada M."/>
            <person name="Tabata S."/>
        </authorList>
    </citation>
    <scope>NUCLEOTIDE SEQUENCE [LARGE SCALE GENOMIC DNA]</scope>
    <source>
        <strain evidence="3">ATCC 29082 / PCC 7421</strain>
    </source>
</reference>
<proteinExistence type="predicted"/>
<dbReference type="AlphaFoldDB" id="Q7NER6"/>
<evidence type="ECO:0000313" key="2">
    <source>
        <dbReference type="EMBL" id="BAC91753.1"/>
    </source>
</evidence>
<dbReference type="Gene3D" id="3.90.1570.10">
    <property type="entry name" value="tt1808, chain A"/>
    <property type="match status" value="1"/>
</dbReference>
<name>Q7NER6_GLOVI</name>
<dbReference type="InterPro" id="IPR011335">
    <property type="entry name" value="Restrct_endonuc-II-like"/>
</dbReference>
<organism evidence="2 3">
    <name type="scientific">Gloeobacter violaceus (strain ATCC 29082 / PCC 7421)</name>
    <dbReference type="NCBI Taxonomy" id="251221"/>
    <lineage>
        <taxon>Bacteria</taxon>
        <taxon>Bacillati</taxon>
        <taxon>Cyanobacteriota</taxon>
        <taxon>Cyanophyceae</taxon>
        <taxon>Gloeobacterales</taxon>
        <taxon>Gloeobacteraceae</taxon>
        <taxon>Gloeobacter</taxon>
    </lineage>
</organism>
<evidence type="ECO:0000313" key="3">
    <source>
        <dbReference type="Proteomes" id="UP000000557"/>
    </source>
</evidence>
<dbReference type="STRING" id="251221.gene:10761329"/>
<dbReference type="KEGG" id="gvi:gll3812"/>
<dbReference type="eggNOG" id="COG4636">
    <property type="taxonomic scope" value="Bacteria"/>
</dbReference>
<accession>Q7NER6</accession>
<dbReference type="CDD" id="cd06260">
    <property type="entry name" value="DUF820-like"/>
    <property type="match status" value="1"/>
</dbReference>
<dbReference type="HOGENOM" id="CLU_549530_0_0_3"/>
<reference evidence="2 3" key="2">
    <citation type="journal article" date="2003" name="DNA Res.">
        <title>Complete genome structure of Gloeobacter violaceus PCC 7421, a cyanobacterium that lacks thylakoids (supplement).</title>
        <authorList>
            <person name="Nakamura Y."/>
            <person name="Kaneko T."/>
            <person name="Sato S."/>
            <person name="Mimuro M."/>
            <person name="Miyashita H."/>
            <person name="Tsuchiya T."/>
            <person name="Sasamoto S."/>
            <person name="Watanabe A."/>
            <person name="Kawashima K."/>
            <person name="Kishida Y."/>
            <person name="Kiyokawa C."/>
            <person name="Kohara M."/>
            <person name="Matsumoto M."/>
            <person name="Matsuno A."/>
            <person name="Nakazaki N."/>
            <person name="Shimpo S."/>
            <person name="Takeuchi C."/>
            <person name="Yamada M."/>
            <person name="Tabata S."/>
        </authorList>
    </citation>
    <scope>NUCLEOTIDE SEQUENCE [LARGE SCALE GENOMIC DNA]</scope>
    <source>
        <strain evidence="3">ATCC 29082 / PCC 7421</strain>
    </source>
</reference>
<dbReference type="EnsemblBacteria" id="BAC91753">
    <property type="protein sequence ID" value="BAC91753"/>
    <property type="gene ID" value="BAC91753"/>
</dbReference>
<dbReference type="PANTHER" id="PTHR34107">
    <property type="entry name" value="SLL0198 PROTEIN-RELATED"/>
    <property type="match status" value="1"/>
</dbReference>
<dbReference type="PATRIC" id="fig|251221.4.peg.3846"/>
<evidence type="ECO:0000259" key="1">
    <source>
        <dbReference type="Pfam" id="PF05685"/>
    </source>
</evidence>
<dbReference type="SUPFAM" id="SSF52980">
    <property type="entry name" value="Restriction endonuclease-like"/>
    <property type="match status" value="1"/>
</dbReference>
<dbReference type="InterPro" id="IPR012296">
    <property type="entry name" value="Nuclease_put_TT1808"/>
</dbReference>
<dbReference type="EMBL" id="BA000045">
    <property type="protein sequence ID" value="BAC91753.1"/>
    <property type="molecule type" value="Genomic_DNA"/>
</dbReference>
<dbReference type="OrthoDB" id="526759at2"/>
<dbReference type="PANTHER" id="PTHR34107:SF4">
    <property type="entry name" value="SLL1222 PROTEIN"/>
    <property type="match status" value="1"/>
</dbReference>
<dbReference type="InterPro" id="IPR008538">
    <property type="entry name" value="Uma2"/>
</dbReference>